<dbReference type="InterPro" id="IPR029058">
    <property type="entry name" value="AB_hydrolase_fold"/>
</dbReference>
<evidence type="ECO:0000259" key="1">
    <source>
        <dbReference type="Pfam" id="PF12146"/>
    </source>
</evidence>
<dbReference type="InterPro" id="IPR051044">
    <property type="entry name" value="MAG_DAG_Lipase"/>
</dbReference>
<evidence type="ECO:0000313" key="3">
    <source>
        <dbReference type="Proteomes" id="UP000644507"/>
    </source>
</evidence>
<comment type="caution">
    <text evidence="2">The sequence shown here is derived from an EMBL/GenBank/DDBJ whole genome shotgun (WGS) entry which is preliminary data.</text>
</comment>
<dbReference type="Proteomes" id="UP000644507">
    <property type="component" value="Unassembled WGS sequence"/>
</dbReference>
<sequence length="282" mass="31777">MKSNLPHSEEKQVGGHKLTWHQWRPGTSALRGAVFFLHGQGDYGERYQEIAEQFIAEGIAFTTCDLPGHGRSPGKRGHIPSLQVVKEASELGLREARELTGDKPVGFGGHSVGGLLALYLLGELQAPDFSWISSPLLKAEAGQAPWKPVLLRPLSRVLPTITLSTGVTADMCRQYLPGESAKDHLQFHNRISLSWGRELIDLSKLVRENPDRLPKKTPLLITQGGRDRICPPEFCQQFASAINRENFEFRFYPEARHEPFSDEQRGEVFHNLRQWLRQILSQ</sequence>
<reference evidence="2" key="1">
    <citation type="journal article" date="2014" name="Int. J. Syst. Evol. Microbiol.">
        <title>Complete genome sequence of Corynebacterium casei LMG S-19264T (=DSM 44701T), isolated from a smear-ripened cheese.</title>
        <authorList>
            <consortium name="US DOE Joint Genome Institute (JGI-PGF)"/>
            <person name="Walter F."/>
            <person name="Albersmeier A."/>
            <person name="Kalinowski J."/>
            <person name="Ruckert C."/>
        </authorList>
    </citation>
    <scope>NUCLEOTIDE SEQUENCE</scope>
    <source>
        <strain evidence="2">KCTC 12988</strain>
    </source>
</reference>
<evidence type="ECO:0000313" key="2">
    <source>
        <dbReference type="EMBL" id="GHC39855.1"/>
    </source>
</evidence>
<dbReference type="RefSeq" id="WP_189566114.1">
    <property type="nucleotide sequence ID" value="NZ_BMXI01000001.1"/>
</dbReference>
<feature type="domain" description="Serine aminopeptidase S33" evidence="1">
    <location>
        <begin position="30"/>
        <end position="263"/>
    </location>
</feature>
<organism evidence="2 3">
    <name type="scientific">Roseibacillus persicicus</name>
    <dbReference type="NCBI Taxonomy" id="454148"/>
    <lineage>
        <taxon>Bacteria</taxon>
        <taxon>Pseudomonadati</taxon>
        <taxon>Verrucomicrobiota</taxon>
        <taxon>Verrucomicrobiia</taxon>
        <taxon>Verrucomicrobiales</taxon>
        <taxon>Verrucomicrobiaceae</taxon>
        <taxon>Roseibacillus</taxon>
    </lineage>
</organism>
<name>A0A918WD47_9BACT</name>
<dbReference type="PANTHER" id="PTHR11614">
    <property type="entry name" value="PHOSPHOLIPASE-RELATED"/>
    <property type="match status" value="1"/>
</dbReference>
<keyword evidence="3" id="KW-1185">Reference proteome</keyword>
<dbReference type="Gene3D" id="3.40.50.1820">
    <property type="entry name" value="alpha/beta hydrolase"/>
    <property type="match status" value="1"/>
</dbReference>
<gene>
    <name evidence="2" type="ORF">GCM10007100_00120</name>
</gene>
<reference evidence="2" key="2">
    <citation type="submission" date="2020-09" db="EMBL/GenBank/DDBJ databases">
        <authorList>
            <person name="Sun Q."/>
            <person name="Kim S."/>
        </authorList>
    </citation>
    <scope>NUCLEOTIDE SEQUENCE</scope>
    <source>
        <strain evidence="2">KCTC 12988</strain>
    </source>
</reference>
<protein>
    <submittedName>
        <fullName evidence="2">Lysophospholipase</fullName>
    </submittedName>
</protein>
<dbReference type="InterPro" id="IPR022742">
    <property type="entry name" value="Hydrolase_4"/>
</dbReference>
<dbReference type="AlphaFoldDB" id="A0A918WD47"/>
<dbReference type="SUPFAM" id="SSF53474">
    <property type="entry name" value="alpha/beta-Hydrolases"/>
    <property type="match status" value="1"/>
</dbReference>
<dbReference type="Pfam" id="PF12146">
    <property type="entry name" value="Hydrolase_4"/>
    <property type="match status" value="1"/>
</dbReference>
<dbReference type="EMBL" id="BMXI01000001">
    <property type="protein sequence ID" value="GHC39855.1"/>
    <property type="molecule type" value="Genomic_DNA"/>
</dbReference>
<proteinExistence type="predicted"/>
<accession>A0A918WD47</accession>